<evidence type="ECO:0008006" key="3">
    <source>
        <dbReference type="Google" id="ProtNLM"/>
    </source>
</evidence>
<dbReference type="RefSeq" id="WP_085122967.1">
    <property type="nucleotide sequence ID" value="NZ_FWZX01000008.1"/>
</dbReference>
<evidence type="ECO:0000313" key="2">
    <source>
        <dbReference type="Proteomes" id="UP000192917"/>
    </source>
</evidence>
<keyword evidence="2" id="KW-1185">Reference proteome</keyword>
<accession>A0A1Y6BS30</accession>
<dbReference type="GO" id="GO:0003677">
    <property type="term" value="F:DNA binding"/>
    <property type="evidence" value="ECO:0007669"/>
    <property type="project" value="InterPro"/>
</dbReference>
<protein>
    <recommendedName>
        <fullName evidence="3">HTH cro/C1-type domain-containing protein</fullName>
    </recommendedName>
</protein>
<dbReference type="SUPFAM" id="SSF47413">
    <property type="entry name" value="lambda repressor-like DNA-binding domains"/>
    <property type="match status" value="1"/>
</dbReference>
<sequence>MVPARPVGEVIRSAREGLGLDDEFCARQCVLSSSCYYDVEAYDDEFFTNVSLGTARRICKLLGLDLLDLTAGFLPAAIAEG</sequence>
<name>A0A1Y6BS30_9PROT</name>
<dbReference type="AlphaFoldDB" id="A0A1Y6BS30"/>
<dbReference type="STRING" id="560819.SAMN05428998_10876"/>
<gene>
    <name evidence="1" type="ORF">SAMN05428998_10876</name>
</gene>
<dbReference type="Proteomes" id="UP000192917">
    <property type="component" value="Unassembled WGS sequence"/>
</dbReference>
<dbReference type="InterPro" id="IPR010982">
    <property type="entry name" value="Lambda_DNA-bd_dom_sf"/>
</dbReference>
<evidence type="ECO:0000313" key="1">
    <source>
        <dbReference type="EMBL" id="SMF24282.1"/>
    </source>
</evidence>
<organism evidence="1 2">
    <name type="scientific">Tistlia consotensis USBA 355</name>
    <dbReference type="NCBI Taxonomy" id="560819"/>
    <lineage>
        <taxon>Bacteria</taxon>
        <taxon>Pseudomonadati</taxon>
        <taxon>Pseudomonadota</taxon>
        <taxon>Alphaproteobacteria</taxon>
        <taxon>Rhodospirillales</taxon>
        <taxon>Rhodovibrionaceae</taxon>
        <taxon>Tistlia</taxon>
    </lineage>
</organism>
<dbReference type="EMBL" id="FWZX01000008">
    <property type="protein sequence ID" value="SMF24282.1"/>
    <property type="molecule type" value="Genomic_DNA"/>
</dbReference>
<reference evidence="1 2" key="1">
    <citation type="submission" date="2017-04" db="EMBL/GenBank/DDBJ databases">
        <authorList>
            <person name="Afonso C.L."/>
            <person name="Miller P.J."/>
            <person name="Scott M.A."/>
            <person name="Spackman E."/>
            <person name="Goraichik I."/>
            <person name="Dimitrov K.M."/>
            <person name="Suarez D.L."/>
            <person name="Swayne D.E."/>
        </authorList>
    </citation>
    <scope>NUCLEOTIDE SEQUENCE [LARGE SCALE GENOMIC DNA]</scope>
    <source>
        <strain evidence="1 2">USBA 355</strain>
    </source>
</reference>
<proteinExistence type="predicted"/>
<dbReference type="Gene3D" id="1.10.260.40">
    <property type="entry name" value="lambda repressor-like DNA-binding domains"/>
    <property type="match status" value="1"/>
</dbReference>